<dbReference type="InterPro" id="IPR012332">
    <property type="entry name" value="Autotransporter_pectin_lyase_C"/>
</dbReference>
<dbReference type="InterPro" id="IPR011050">
    <property type="entry name" value="Pectin_lyase_fold/virulence"/>
</dbReference>
<evidence type="ECO:0000259" key="2">
    <source>
        <dbReference type="PROSITE" id="PS51208"/>
    </source>
</evidence>
<evidence type="ECO:0000313" key="4">
    <source>
        <dbReference type="Proteomes" id="UP000035085"/>
    </source>
</evidence>
<dbReference type="SMART" id="SM00710">
    <property type="entry name" value="PbH1"/>
    <property type="match status" value="8"/>
</dbReference>
<dbReference type="SMART" id="SM00869">
    <property type="entry name" value="Autotransporter"/>
    <property type="match status" value="1"/>
</dbReference>
<protein>
    <recommendedName>
        <fullName evidence="2">Autotransporter domain-containing protein</fullName>
    </recommendedName>
</protein>
<reference evidence="4" key="1">
    <citation type="submission" date="2015-02" db="EMBL/GenBank/DDBJ databases">
        <title>Complete Genome Sequencing of Pandoraea vervacti NS15 sp. nov.</title>
        <authorList>
            <person name="Chan K.-G."/>
        </authorList>
    </citation>
    <scope>NUCLEOTIDE SEQUENCE [LARGE SCALE GENOMIC DNA]</scope>
    <source>
        <strain evidence="4">NS15</strain>
    </source>
</reference>
<organism evidence="3 4">
    <name type="scientific">Pandoraea vervacti</name>
    <dbReference type="NCBI Taxonomy" id="656178"/>
    <lineage>
        <taxon>Bacteria</taxon>
        <taxon>Pseudomonadati</taxon>
        <taxon>Pseudomonadota</taxon>
        <taxon>Betaproteobacteria</taxon>
        <taxon>Burkholderiales</taxon>
        <taxon>Burkholderiaceae</taxon>
        <taxon>Pandoraea</taxon>
    </lineage>
</organism>
<dbReference type="Gene3D" id="2.40.128.130">
    <property type="entry name" value="Autotransporter beta-domain"/>
    <property type="match status" value="1"/>
</dbReference>
<dbReference type="PROSITE" id="PS51208">
    <property type="entry name" value="AUTOTRANSPORTER"/>
    <property type="match status" value="1"/>
</dbReference>
<dbReference type="Gene3D" id="2.160.20.20">
    <property type="match status" value="2"/>
</dbReference>
<dbReference type="InterPro" id="IPR043990">
    <property type="entry name" value="AC_1"/>
</dbReference>
<dbReference type="Proteomes" id="UP000035085">
    <property type="component" value="Chromosome"/>
</dbReference>
<dbReference type="SUPFAM" id="SSF51126">
    <property type="entry name" value="Pectin lyase-like"/>
    <property type="match status" value="1"/>
</dbReference>
<dbReference type="SUPFAM" id="SSF103515">
    <property type="entry name" value="Autotransporter"/>
    <property type="match status" value="1"/>
</dbReference>
<dbReference type="InterPro" id="IPR006626">
    <property type="entry name" value="PbH1"/>
</dbReference>
<dbReference type="NCBIfam" id="TIGR01414">
    <property type="entry name" value="autotrans_barl"/>
    <property type="match status" value="1"/>
</dbReference>
<dbReference type="InterPro" id="IPR036709">
    <property type="entry name" value="Autotransporte_beta_dom_sf"/>
</dbReference>
<dbReference type="EMBL" id="CP010897">
    <property type="protein sequence ID" value="AJP59050.1"/>
    <property type="molecule type" value="Genomic_DNA"/>
</dbReference>
<dbReference type="InterPro" id="IPR005546">
    <property type="entry name" value="Autotransporte_beta"/>
</dbReference>
<accession>A0ABM5T2H3</accession>
<sequence length="1144" mass="117296">MRERTPRLHPLAVAVSLVFFSVTDVRAQQYPDPVITSGSNLKDEQFYDGSVVPVGVIQGSVTIHPEPPYPTHLGGAGVSVFRGASVTINPNLGTPGQVAITSDYQFGAPNDALYIAHGTVDIVASSAGVLLKGNGAGVHGVYMPQAASGSSLLTGANVTIETNGAGADGMRPYGATSTIILRDTSITVNGQDSWGVRSWGGSNITLTDSTITANGAKVSGAGGVQVYNGSTATINGNSLIQTGVAGALGLNAESGGTLNTNTDTATAGTVTVRTTGAGSHAVRIGTAFGNLNRLSLSTTQNATYGLLVNGTSTVTGSQVAVSTLGTQAYGMWISGSTTATLSGGSITTQGQAAYGLLSGSGAATVNLSDFAIATHGTQAYGIYGWTGSTTNFAGGSITTDQASTYGIYANAGTVNLLRSTATGAGTSITTSGTNAYAVRIQNGGQFNATGATIRASGTNTAAIVFDAPASITGVTVSAPTPGLPSMPPTTPLLPSGDPPPPLAIDTPIPAAPTELGSDIPAPSLALVSGSRAAPLRAGGYNMTLQDTTVTSDTGVALWAYGGIANVNLVNSTLSGGGGAINATTRSGLGATLNLDASHSTLTGRIYTDANSTSVVNLSNNSVWHVMATSNVTELNNSNSLIDFPVTSQLTSAPTSQGSYRNVSIGNSYAGNNGTVALNTYLNEGGALSNQYSDRLLIQGSASGTTLLQIKPTSGSPGSLTSPSGVITNDEGISVVQVAGASTFNAFRLAGGYVVGPNSPYEYRLYAYGPGSAHGTAEGSQNLVSTGTGHWDYRLQSAYVEPEGPVDPEEPGNPGGEIDDPVPPDARRQVAPQVASYLSAPVAFLQAGLMDIDSLHRRLGEVRDDRELGRDRGSGEMFLRGYGGGFKYRSNQSFQAFGYDMSADYGAIQVGGNLFKRFTEDGTWRFGAAGSMGWLHYDPNAIDGPSSTRASTYRLYGYGTYQSQKGWYVDGIVSVGWFNGRTTTDARGDVAPMRGNSYAASIEGGYPLALPYGMSLEPQLQFVGQHLGFDNVVDADGLAVNIGAQNQVTGRLGVRLTRAFDISTGRVTPYFGFDVVHAFVGGTNVQVSNATFTSGKYGDAMLFSLGVNSTQGPSFSLYGRVSYQKSFGTGGARGVLVNAGAKYTF</sequence>
<evidence type="ECO:0000313" key="3">
    <source>
        <dbReference type="EMBL" id="AJP59050.1"/>
    </source>
</evidence>
<evidence type="ECO:0000256" key="1">
    <source>
        <dbReference type="SAM" id="MobiDB-lite"/>
    </source>
</evidence>
<proteinExistence type="predicted"/>
<dbReference type="InterPro" id="IPR006315">
    <property type="entry name" value="OM_autotransptr_brl_dom"/>
</dbReference>
<feature type="domain" description="Autotransporter" evidence="2">
    <location>
        <begin position="869"/>
        <end position="1144"/>
    </location>
</feature>
<feature type="region of interest" description="Disordered" evidence="1">
    <location>
        <begin position="800"/>
        <end position="825"/>
    </location>
</feature>
<dbReference type="Pfam" id="PF18883">
    <property type="entry name" value="AC_1"/>
    <property type="match status" value="1"/>
</dbReference>
<name>A0ABM5T2H3_9BURK</name>
<gene>
    <name evidence="3" type="ORF">UC34_23050</name>
</gene>
<keyword evidence="4" id="KW-1185">Reference proteome</keyword>
<dbReference type="Pfam" id="PF03797">
    <property type="entry name" value="Autotransporter"/>
    <property type="match status" value="1"/>
</dbReference>